<evidence type="ECO:0000313" key="2">
    <source>
        <dbReference type="EMBL" id="CAH0557508.1"/>
    </source>
</evidence>
<evidence type="ECO:0000313" key="3">
    <source>
        <dbReference type="Proteomes" id="UP001154078"/>
    </source>
</evidence>
<dbReference type="PANTHER" id="PTHR11362">
    <property type="entry name" value="PHOSPHATIDYLETHANOLAMINE-BINDING PROTEIN"/>
    <property type="match status" value="1"/>
</dbReference>
<dbReference type="SUPFAM" id="SSF49777">
    <property type="entry name" value="PEBP-like"/>
    <property type="match status" value="1"/>
</dbReference>
<protein>
    <submittedName>
        <fullName evidence="2">Uncharacterized protein</fullName>
    </submittedName>
</protein>
<dbReference type="Proteomes" id="UP001154078">
    <property type="component" value="Chromosome 5"/>
</dbReference>
<gene>
    <name evidence="2" type="ORF">MELIAE_LOCUS8216</name>
</gene>
<dbReference type="Pfam" id="PF01161">
    <property type="entry name" value="PBP"/>
    <property type="match status" value="1"/>
</dbReference>
<dbReference type="EMBL" id="OV121136">
    <property type="protein sequence ID" value="CAH0557508.1"/>
    <property type="molecule type" value="Genomic_DNA"/>
</dbReference>
<dbReference type="Gene3D" id="3.90.280.10">
    <property type="entry name" value="PEBP-like"/>
    <property type="match status" value="1"/>
</dbReference>
<evidence type="ECO:0000256" key="1">
    <source>
        <dbReference type="SAM" id="SignalP"/>
    </source>
</evidence>
<accession>A0A9P0B7W3</accession>
<keyword evidence="3" id="KW-1185">Reference proteome</keyword>
<dbReference type="InterPro" id="IPR035810">
    <property type="entry name" value="PEBP_euk"/>
</dbReference>
<keyword evidence="1" id="KW-0732">Signal</keyword>
<dbReference type="AlphaFoldDB" id="A0A9P0B7W3"/>
<feature type="chain" id="PRO_5040305282" evidence="1">
    <location>
        <begin position="22"/>
        <end position="206"/>
    </location>
</feature>
<dbReference type="OrthoDB" id="2506647at2759"/>
<dbReference type="InterPro" id="IPR036610">
    <property type="entry name" value="PEBP-like_sf"/>
</dbReference>
<dbReference type="CDD" id="cd00866">
    <property type="entry name" value="PEBP_euk"/>
    <property type="match status" value="1"/>
</dbReference>
<reference evidence="2" key="1">
    <citation type="submission" date="2021-12" db="EMBL/GenBank/DDBJ databases">
        <authorList>
            <person name="King R."/>
        </authorList>
    </citation>
    <scope>NUCLEOTIDE SEQUENCE</scope>
</reference>
<feature type="signal peptide" evidence="1">
    <location>
        <begin position="1"/>
        <end position="21"/>
    </location>
</feature>
<dbReference type="InterPro" id="IPR008914">
    <property type="entry name" value="PEBP"/>
</dbReference>
<sequence length="206" mass="23380">MNKVVLLFNLIFVINVNSSESFIKEKMEADGIIPDSIDVAPSAKITVVFDSGKEVDFGHELTPTEVKNEPTVKWEADPSKYYVLSMVDPDAPSRADPKVREYNHWLVGNIPGSDVSSPVADVISPFQSSGPPKGTGLHRYIFLVYEQKEKLTFEEPRGTAFSRINRFNFSIRKFAKKYNFGNPVAGNYYQCQWDEYVEERAKKITE</sequence>
<dbReference type="PANTHER" id="PTHR11362:SF152">
    <property type="entry name" value="ODORANT-BINDING PROTEIN A5-LIKE PROTEIN"/>
    <property type="match status" value="1"/>
</dbReference>
<proteinExistence type="predicted"/>
<organism evidence="2 3">
    <name type="scientific">Brassicogethes aeneus</name>
    <name type="common">Rape pollen beetle</name>
    <name type="synonym">Meligethes aeneus</name>
    <dbReference type="NCBI Taxonomy" id="1431903"/>
    <lineage>
        <taxon>Eukaryota</taxon>
        <taxon>Metazoa</taxon>
        <taxon>Ecdysozoa</taxon>
        <taxon>Arthropoda</taxon>
        <taxon>Hexapoda</taxon>
        <taxon>Insecta</taxon>
        <taxon>Pterygota</taxon>
        <taxon>Neoptera</taxon>
        <taxon>Endopterygota</taxon>
        <taxon>Coleoptera</taxon>
        <taxon>Polyphaga</taxon>
        <taxon>Cucujiformia</taxon>
        <taxon>Nitidulidae</taxon>
        <taxon>Meligethinae</taxon>
        <taxon>Brassicogethes</taxon>
    </lineage>
</organism>
<name>A0A9P0B7W3_BRAAE</name>